<dbReference type="RefSeq" id="WP_179722256.1">
    <property type="nucleotide sequence ID" value="NZ_BAABFH010000001.1"/>
</dbReference>
<evidence type="ECO:0000259" key="1">
    <source>
        <dbReference type="Pfam" id="PF02470"/>
    </source>
</evidence>
<evidence type="ECO:0000259" key="2">
    <source>
        <dbReference type="Pfam" id="PF11887"/>
    </source>
</evidence>
<dbReference type="Pfam" id="PF02470">
    <property type="entry name" value="MlaD"/>
    <property type="match status" value="1"/>
</dbReference>
<dbReference type="InterPro" id="IPR003399">
    <property type="entry name" value="Mce/MlaD"/>
</dbReference>
<organism evidence="3 4">
    <name type="scientific">Saccharopolyspora hordei</name>
    <dbReference type="NCBI Taxonomy" id="1838"/>
    <lineage>
        <taxon>Bacteria</taxon>
        <taxon>Bacillati</taxon>
        <taxon>Actinomycetota</taxon>
        <taxon>Actinomycetes</taxon>
        <taxon>Pseudonocardiales</taxon>
        <taxon>Pseudonocardiaceae</taxon>
        <taxon>Saccharopolyspora</taxon>
    </lineage>
</organism>
<dbReference type="InterPro" id="IPR005693">
    <property type="entry name" value="Mce"/>
</dbReference>
<accession>A0A853ALT3</accession>
<dbReference type="PRINTS" id="PR01782">
    <property type="entry name" value="MCEVIRFACTOR"/>
</dbReference>
<protein>
    <submittedName>
        <fullName evidence="3">Phospholipid/cholesterol/gamma-HCH transport system substrate-binding protein</fullName>
    </submittedName>
</protein>
<dbReference type="PANTHER" id="PTHR33371">
    <property type="entry name" value="INTERMEMBRANE PHOSPHOLIPID TRANSPORT SYSTEM BINDING PROTEIN MLAD-RELATED"/>
    <property type="match status" value="1"/>
</dbReference>
<dbReference type="AlphaFoldDB" id="A0A853ALT3"/>
<evidence type="ECO:0000313" key="4">
    <source>
        <dbReference type="Proteomes" id="UP000587002"/>
    </source>
</evidence>
<dbReference type="EMBL" id="JACCFJ010000001">
    <property type="protein sequence ID" value="NYI84736.1"/>
    <property type="molecule type" value="Genomic_DNA"/>
</dbReference>
<dbReference type="GO" id="GO:0005576">
    <property type="term" value="C:extracellular region"/>
    <property type="evidence" value="ECO:0007669"/>
    <property type="project" value="TreeGrafter"/>
</dbReference>
<name>A0A853ALT3_9PSEU</name>
<reference evidence="3 4" key="1">
    <citation type="submission" date="2020-07" db="EMBL/GenBank/DDBJ databases">
        <title>Sequencing the genomes of 1000 actinobacteria strains.</title>
        <authorList>
            <person name="Klenk H.-P."/>
        </authorList>
    </citation>
    <scope>NUCLEOTIDE SEQUENCE [LARGE SCALE GENOMIC DNA]</scope>
    <source>
        <strain evidence="3 4">DSM 44065</strain>
    </source>
</reference>
<dbReference type="NCBIfam" id="TIGR00996">
    <property type="entry name" value="Mtu_fam_mce"/>
    <property type="match status" value="1"/>
</dbReference>
<dbReference type="InterPro" id="IPR024516">
    <property type="entry name" value="Mce_C"/>
</dbReference>
<evidence type="ECO:0000313" key="3">
    <source>
        <dbReference type="EMBL" id="NYI84736.1"/>
    </source>
</evidence>
<dbReference type="Pfam" id="PF11887">
    <property type="entry name" value="Mce4_CUP1"/>
    <property type="match status" value="1"/>
</dbReference>
<dbReference type="Proteomes" id="UP000587002">
    <property type="component" value="Unassembled WGS sequence"/>
</dbReference>
<feature type="domain" description="Mce/MlaD" evidence="1">
    <location>
        <begin position="34"/>
        <end position="107"/>
    </location>
</feature>
<comment type="caution">
    <text evidence="3">The sequence shown here is derived from an EMBL/GenBank/DDBJ whole genome shotgun (WGS) entry which is preliminary data.</text>
</comment>
<dbReference type="InterPro" id="IPR052336">
    <property type="entry name" value="MlaD_Phospholipid_Transporter"/>
</dbReference>
<dbReference type="PANTHER" id="PTHR33371:SF18">
    <property type="entry name" value="MCE-FAMILY PROTEIN MCE3C"/>
    <property type="match status" value="1"/>
</dbReference>
<keyword evidence="4" id="KW-1185">Reference proteome</keyword>
<proteinExistence type="predicted"/>
<gene>
    <name evidence="3" type="ORF">HNR68_003366</name>
</gene>
<sequence>MRKVLLNGAVGAVVVLLVLAASATVPRLLFRWRTDEYHAEFANAAGLTEGTQVVLAGVPSGRVTEVALAGDRVRVTFRLDDAHTLGGATRAAVKLRTVLGTRYLSVDTAGPGRLAPGGTIPLERTSVPYSLDELQADAQSTADGLDLTALRAMIRSVEEVTPQDPELLGRALDGVAAASAVLGDHHAQLQGLLRSTRTLTTTLVEQQDTLVALLGDAQLVVDTLQQRRAVVRQLITDVHTAVDHLHRLAVDNRDVLDPLLADLHALTDSLERNDRAIDASLQRIGPVGRYLANASGNGPWVDVSAPLGPVPDNVLCAAGLLEGCR</sequence>
<feature type="domain" description="Mammalian cell entry C-terminal" evidence="2">
    <location>
        <begin position="112"/>
        <end position="296"/>
    </location>
</feature>